<keyword evidence="3" id="KW-0560">Oxidoreductase</keyword>
<dbReference type="Gene3D" id="3.40.430.10">
    <property type="entry name" value="Dihydrofolate Reductase, subunit A"/>
    <property type="match status" value="1"/>
</dbReference>
<dbReference type="InterPro" id="IPR024072">
    <property type="entry name" value="DHFR-like_dom_sf"/>
</dbReference>
<dbReference type="GO" id="GO:0009231">
    <property type="term" value="P:riboflavin biosynthetic process"/>
    <property type="evidence" value="ECO:0007669"/>
    <property type="project" value="InterPro"/>
</dbReference>
<evidence type="ECO:0000256" key="2">
    <source>
        <dbReference type="ARBA" id="ARBA00022857"/>
    </source>
</evidence>
<dbReference type="SUPFAM" id="SSF53597">
    <property type="entry name" value="Dihydrofolate reductase-like"/>
    <property type="match status" value="1"/>
</dbReference>
<dbReference type="InterPro" id="IPR002734">
    <property type="entry name" value="RibDG_C"/>
</dbReference>
<keyword evidence="2" id="KW-0521">NADP</keyword>
<evidence type="ECO:0000313" key="5">
    <source>
        <dbReference type="EMBL" id="BBP93222.1"/>
    </source>
</evidence>
<accession>A0A5S9MKL2</accession>
<dbReference type="AlphaFoldDB" id="A0A5S9MKL2"/>
<organism evidence="5 6">
    <name type="scientific">Bacillus safensis</name>
    <dbReference type="NCBI Taxonomy" id="561879"/>
    <lineage>
        <taxon>Bacteria</taxon>
        <taxon>Bacillati</taxon>
        <taxon>Bacillota</taxon>
        <taxon>Bacilli</taxon>
        <taxon>Bacillales</taxon>
        <taxon>Bacillaceae</taxon>
        <taxon>Bacillus</taxon>
    </lineage>
</organism>
<evidence type="ECO:0000256" key="3">
    <source>
        <dbReference type="ARBA" id="ARBA00023002"/>
    </source>
</evidence>
<name>A0A5S9MKL2_BACIA</name>
<dbReference type="Pfam" id="PF01872">
    <property type="entry name" value="RibD_C"/>
    <property type="match status" value="1"/>
</dbReference>
<reference evidence="5 6" key="1">
    <citation type="submission" date="2019-12" db="EMBL/GenBank/DDBJ databases">
        <title>Full genome sequence of a Bacillus safensis strain isolated from commercially available natto in Indonesia.</title>
        <authorList>
            <person name="Yoshida M."/>
            <person name="Uomi M."/>
            <person name="Waturangi D."/>
            <person name="Ekaputri J.J."/>
            <person name="Setiamarga D.H.E."/>
        </authorList>
    </citation>
    <scope>NUCLEOTIDE SEQUENCE [LARGE SCALE GENOMIC DNA]</scope>
    <source>
        <strain evidence="5 6">IDN1</strain>
    </source>
</reference>
<dbReference type="PANTHER" id="PTHR38011:SF7">
    <property type="entry name" value="2,5-DIAMINO-6-RIBOSYLAMINO-4(3H)-PYRIMIDINONE 5'-PHOSPHATE REDUCTASE"/>
    <property type="match status" value="1"/>
</dbReference>
<dbReference type="InterPro" id="IPR050765">
    <property type="entry name" value="Riboflavin_Biosynth_HTPR"/>
</dbReference>
<evidence type="ECO:0000313" key="6">
    <source>
        <dbReference type="Proteomes" id="UP000464658"/>
    </source>
</evidence>
<proteinExistence type="predicted"/>
<comment type="pathway">
    <text evidence="1">Cofactor biosynthesis; riboflavin biosynthesis.</text>
</comment>
<dbReference type="PANTHER" id="PTHR38011">
    <property type="entry name" value="DIHYDROFOLATE REDUCTASE FAMILY PROTEIN (AFU_ORTHOLOGUE AFUA_8G06820)"/>
    <property type="match status" value="1"/>
</dbReference>
<gene>
    <name evidence="5" type="ORF">BsIDN1_68400</name>
</gene>
<dbReference type="GO" id="GO:0008703">
    <property type="term" value="F:5-amino-6-(5-phosphoribosylamino)uracil reductase activity"/>
    <property type="evidence" value="ECO:0007669"/>
    <property type="project" value="InterPro"/>
</dbReference>
<dbReference type="EMBL" id="AP021906">
    <property type="protein sequence ID" value="BBP93222.1"/>
    <property type="molecule type" value="Genomic_DNA"/>
</dbReference>
<evidence type="ECO:0000259" key="4">
    <source>
        <dbReference type="Pfam" id="PF01872"/>
    </source>
</evidence>
<sequence>MIEGGGQINASFLEQQLVDKLVIYMAPKLIGGRLSPSFFGGEGIRLMSDAIELDQLTVEPLEKDIKMTGYPVYQ</sequence>
<protein>
    <recommendedName>
        <fullName evidence="4">Bacterial bifunctional deaminase-reductase C-terminal domain-containing protein</fullName>
    </recommendedName>
</protein>
<feature type="domain" description="Bacterial bifunctional deaminase-reductase C-terminal" evidence="4">
    <location>
        <begin position="1"/>
        <end position="65"/>
    </location>
</feature>
<evidence type="ECO:0000256" key="1">
    <source>
        <dbReference type="ARBA" id="ARBA00005104"/>
    </source>
</evidence>
<dbReference type="Proteomes" id="UP000464658">
    <property type="component" value="Chromosome"/>
</dbReference>